<reference evidence="1" key="1">
    <citation type="submission" date="2025-02" db="EMBL/GenBank/DDBJ databases">
        <authorList>
            <consortium name="NCBI Genome Project"/>
        </authorList>
    </citation>
    <scope>NUCLEOTIDE SEQUENCE</scope>
</reference>
<organism evidence="1">
    <name type="scientific">Aspergillus niger</name>
    <dbReference type="NCBI Taxonomy" id="5061"/>
    <lineage>
        <taxon>Eukaryota</taxon>
        <taxon>Fungi</taxon>
        <taxon>Dikarya</taxon>
        <taxon>Ascomycota</taxon>
        <taxon>Pezizomycotina</taxon>
        <taxon>Eurotiomycetes</taxon>
        <taxon>Eurotiomycetidae</taxon>
        <taxon>Eurotiales</taxon>
        <taxon>Aspergillaceae</taxon>
        <taxon>Aspergillus</taxon>
        <taxon>Aspergillus subgen. Circumdati</taxon>
    </lineage>
</organism>
<dbReference type="KEGG" id="ang:An07g02220"/>
<dbReference type="AlphaFoldDB" id="A0AAJ8DZ82"/>
<evidence type="ECO:0000313" key="1">
    <source>
        <dbReference type="RefSeq" id="XP_059600861.1"/>
    </source>
</evidence>
<accession>A0AAJ8DZ82</accession>
<reference evidence="1" key="2">
    <citation type="submission" date="2025-08" db="UniProtKB">
        <authorList>
            <consortium name="RefSeq"/>
        </authorList>
    </citation>
    <scope>IDENTIFICATION</scope>
</reference>
<dbReference type="VEuPathDB" id="FungiDB:An07g02220"/>
<proteinExistence type="predicted"/>
<dbReference type="GeneID" id="84591294"/>
<gene>
    <name evidence="1" type="ORF">An07g02220</name>
</gene>
<name>A0AAJ8DZ82_ASPNG</name>
<dbReference type="RefSeq" id="XP_059600861.1">
    <property type="nucleotide sequence ID" value="XM_059748269.1"/>
</dbReference>
<protein>
    <submittedName>
        <fullName evidence="1">Uncharacterized protein</fullName>
    </submittedName>
</protein>
<sequence length="78" mass="8372">MYKLCAQHSASCTPLLLSLNLATKGPENISTETGQLSGGSAARPCFASEPVRTMPEPEYTVMSERFSCISSTGQGRRM</sequence>